<reference evidence="2 3" key="1">
    <citation type="submission" date="2023-09" db="EMBL/GenBank/DDBJ databases">
        <title>Multi-omics analysis of a traditional fermented food reveals byproduct-associated fungal strains for waste-to-food upcycling.</title>
        <authorList>
            <consortium name="Lawrence Berkeley National Laboratory"/>
            <person name="Rekdal V.M."/>
            <person name="Villalobos-Escobedo J.M."/>
            <person name="Rodriguez-Valeron N."/>
            <person name="Garcia M.O."/>
            <person name="Vasquez D.P."/>
            <person name="Damayanti I."/>
            <person name="Sorensen P.M."/>
            <person name="Baidoo E.E."/>
            <person name="De Carvalho A.C."/>
            <person name="Riley R."/>
            <person name="Lipzen A."/>
            <person name="He G."/>
            <person name="Yan M."/>
            <person name="Haridas S."/>
            <person name="Daum C."/>
            <person name="Yoshinaga Y."/>
            <person name="Ng V."/>
            <person name="Grigoriev I.V."/>
            <person name="Munk R."/>
            <person name="Nuraida L."/>
            <person name="Wijaya C.H."/>
            <person name="Morales P.-C."/>
            <person name="Keasling J.D."/>
        </authorList>
    </citation>
    <scope>NUCLEOTIDE SEQUENCE [LARGE SCALE GENOMIC DNA]</scope>
    <source>
        <strain evidence="2 3">FGSC 2613</strain>
    </source>
</reference>
<organism evidence="2 3">
    <name type="scientific">Neurospora intermedia</name>
    <dbReference type="NCBI Taxonomy" id="5142"/>
    <lineage>
        <taxon>Eukaryota</taxon>
        <taxon>Fungi</taxon>
        <taxon>Dikarya</taxon>
        <taxon>Ascomycota</taxon>
        <taxon>Pezizomycotina</taxon>
        <taxon>Sordariomycetes</taxon>
        <taxon>Sordariomycetidae</taxon>
        <taxon>Sordariales</taxon>
        <taxon>Sordariaceae</taxon>
        <taxon>Neurospora</taxon>
    </lineage>
</organism>
<name>A0ABR3D111_NEUIN</name>
<evidence type="ECO:0000256" key="1">
    <source>
        <dbReference type="SAM" id="MobiDB-lite"/>
    </source>
</evidence>
<feature type="compositionally biased region" description="Basic and acidic residues" evidence="1">
    <location>
        <begin position="50"/>
        <end position="61"/>
    </location>
</feature>
<proteinExistence type="predicted"/>
<evidence type="ECO:0000313" key="3">
    <source>
        <dbReference type="Proteomes" id="UP001451303"/>
    </source>
</evidence>
<dbReference type="EMBL" id="JAVLET010000013">
    <property type="protein sequence ID" value="KAL0466380.1"/>
    <property type="molecule type" value="Genomic_DNA"/>
</dbReference>
<keyword evidence="3" id="KW-1185">Reference proteome</keyword>
<accession>A0ABR3D111</accession>
<gene>
    <name evidence="2" type="ORF">QR685DRAFT_536320</name>
</gene>
<evidence type="ECO:0008006" key="4">
    <source>
        <dbReference type="Google" id="ProtNLM"/>
    </source>
</evidence>
<feature type="region of interest" description="Disordered" evidence="1">
    <location>
        <begin position="44"/>
        <end position="81"/>
    </location>
</feature>
<sequence length="145" mass="16116">MQCTKGSVLCCLALMAQIIIKIPRAIFFTLMCFGSHFSDLSTGIHQRHRQTQDKRQRRTNEPPDGPCPPMSGPRRRRPQKLSPTSIPLGAIALPSASLHALCGFNLTLALLLRVSCPEGGKVCCCRSHRETLKEWFRGVMETSIV</sequence>
<protein>
    <recommendedName>
        <fullName evidence="4">Secreted protein</fullName>
    </recommendedName>
</protein>
<evidence type="ECO:0000313" key="2">
    <source>
        <dbReference type="EMBL" id="KAL0466380.1"/>
    </source>
</evidence>
<dbReference type="Proteomes" id="UP001451303">
    <property type="component" value="Unassembled WGS sequence"/>
</dbReference>
<comment type="caution">
    <text evidence="2">The sequence shown here is derived from an EMBL/GenBank/DDBJ whole genome shotgun (WGS) entry which is preliminary data.</text>
</comment>